<dbReference type="RefSeq" id="WP_091219492.1">
    <property type="nucleotide sequence ID" value="NZ_FOCL01000014.1"/>
</dbReference>
<reference evidence="2" key="1">
    <citation type="submission" date="2016-10" db="EMBL/GenBank/DDBJ databases">
        <authorList>
            <person name="Varghese N."/>
            <person name="Submissions S."/>
        </authorList>
    </citation>
    <scope>NUCLEOTIDE SEQUENCE [LARGE SCALE GENOMIC DNA]</scope>
    <source>
        <strain evidence="2">Gh-48</strain>
    </source>
</reference>
<keyword evidence="2" id="KW-1185">Reference proteome</keyword>
<protein>
    <submittedName>
        <fullName evidence="1">Uncharacterized protein</fullName>
    </submittedName>
</protein>
<evidence type="ECO:0000313" key="1">
    <source>
        <dbReference type="EMBL" id="SEO84229.1"/>
    </source>
</evidence>
<dbReference type="AlphaFoldDB" id="A0A1H8SZC6"/>
<proteinExistence type="predicted"/>
<dbReference type="Proteomes" id="UP000198942">
    <property type="component" value="Unassembled WGS sequence"/>
</dbReference>
<accession>A0A1H8SZC6</accession>
<organism evidence="1 2">
    <name type="scientific">Mucilaginibacter gossypiicola</name>
    <dbReference type="NCBI Taxonomy" id="551995"/>
    <lineage>
        <taxon>Bacteria</taxon>
        <taxon>Pseudomonadati</taxon>
        <taxon>Bacteroidota</taxon>
        <taxon>Sphingobacteriia</taxon>
        <taxon>Sphingobacteriales</taxon>
        <taxon>Sphingobacteriaceae</taxon>
        <taxon>Mucilaginibacter</taxon>
    </lineage>
</organism>
<name>A0A1H8SZC6_9SPHI</name>
<evidence type="ECO:0000313" key="2">
    <source>
        <dbReference type="Proteomes" id="UP000198942"/>
    </source>
</evidence>
<gene>
    <name evidence="1" type="ORF">SAMN05192574_11441</name>
</gene>
<sequence>MFILRSDTPTGYALLKLPVLAQSNTFRVLYLSIDFMKKVELMRELIFLIKQIKNLGKWGHQQGLTLQWIHAKWLKLLKESPAHRLTLADSSMIILKEDVAIAKADIKWETATEFTATRYEKAKENLIACITEHIKNPD</sequence>
<dbReference type="EMBL" id="FOCL01000014">
    <property type="protein sequence ID" value="SEO84229.1"/>
    <property type="molecule type" value="Genomic_DNA"/>
</dbReference>